<dbReference type="InterPro" id="IPR014719">
    <property type="entry name" value="Ribosomal_bL12_C/ClpS-like"/>
</dbReference>
<sequence>MQWFDPAKPSRQLEKLQDASSDARTRRLFELSNPQPTAITKMAMSCRYAAQSCARHLRTARAARAPTQFVRISAASRRWNSTDAAPANPKIEAIVDQISQLTLLETADLVSSLKTKLNIPDMPIGGFAAAAPAAAPAPAEEAEEAAPAAAEKTLFTLKLQGFDAPSKAKVIKEIKNMLGLSLVDSKKFVESAPKMMKENVPKEDAEKIIAAMKELGATVVME</sequence>
<protein>
    <recommendedName>
        <fullName evidence="9">54S ribosomal protein L12, mitochondrial</fullName>
    </recommendedName>
</protein>
<evidence type="ECO:0000256" key="3">
    <source>
        <dbReference type="ARBA" id="ARBA00023274"/>
    </source>
</evidence>
<reference evidence="7" key="1">
    <citation type="submission" date="2020-02" db="EMBL/GenBank/DDBJ databases">
        <title>Identification and distribution of gene clusters putatively required for synthesis of sphingolipid metabolism inhibitors in phylogenetically diverse species of the filamentous fungus Fusarium.</title>
        <authorList>
            <person name="Kim H.-S."/>
            <person name="Busman M."/>
            <person name="Brown D.W."/>
            <person name="Divon H."/>
            <person name="Uhlig S."/>
            <person name="Proctor R.H."/>
        </authorList>
    </citation>
    <scope>NUCLEOTIDE SEQUENCE [LARGE SCALE GENOMIC DNA]</scope>
    <source>
        <strain evidence="7">NRRL 39464</strain>
    </source>
</reference>
<evidence type="ECO:0008006" key="9">
    <source>
        <dbReference type="Google" id="ProtNLM"/>
    </source>
</evidence>
<name>A0A8H5EG30_FUSOX</name>
<dbReference type="InterPro" id="IPR000206">
    <property type="entry name" value="Ribosomal_bL12"/>
</dbReference>
<evidence type="ECO:0000313" key="7">
    <source>
        <dbReference type="EMBL" id="KAF5258277.1"/>
    </source>
</evidence>
<dbReference type="SUPFAM" id="SSF48300">
    <property type="entry name" value="Ribosomal protein L7/12, oligomerisation (N-terminal) domain"/>
    <property type="match status" value="1"/>
</dbReference>
<dbReference type="InterPro" id="IPR008932">
    <property type="entry name" value="Ribosomal_bL12_oligo"/>
</dbReference>
<dbReference type="PANTHER" id="PTHR45987">
    <property type="entry name" value="39S RIBOSOMAL PROTEIN L12"/>
    <property type="match status" value="1"/>
</dbReference>
<dbReference type="Gene3D" id="1.20.5.710">
    <property type="entry name" value="Single helix bin"/>
    <property type="match status" value="1"/>
</dbReference>
<accession>A0A8H5EG30</accession>
<gene>
    <name evidence="7" type="ORF">FOXYS1_11159</name>
</gene>
<feature type="compositionally biased region" description="Basic and acidic residues" evidence="4">
    <location>
        <begin position="11"/>
        <end position="21"/>
    </location>
</feature>
<dbReference type="PANTHER" id="PTHR45987:SF4">
    <property type="entry name" value="LARGE RIBOSOMAL SUBUNIT PROTEIN BL12M"/>
    <property type="match status" value="1"/>
</dbReference>
<dbReference type="GO" id="GO:0006412">
    <property type="term" value="P:translation"/>
    <property type="evidence" value="ECO:0007669"/>
    <property type="project" value="InterPro"/>
</dbReference>
<evidence type="ECO:0000313" key="8">
    <source>
        <dbReference type="Proteomes" id="UP000558688"/>
    </source>
</evidence>
<evidence type="ECO:0000259" key="6">
    <source>
        <dbReference type="Pfam" id="PF16320"/>
    </source>
</evidence>
<feature type="domain" description="Large ribosomal subunit protein bL12 C-terminal" evidence="5">
    <location>
        <begin position="155"/>
        <end position="221"/>
    </location>
</feature>
<dbReference type="Pfam" id="PF00542">
    <property type="entry name" value="Ribosomal_L12"/>
    <property type="match status" value="1"/>
</dbReference>
<dbReference type="FunFam" id="3.30.1390.10:FF:000001">
    <property type="entry name" value="50S ribosomal protein L7/L12"/>
    <property type="match status" value="1"/>
</dbReference>
<keyword evidence="3" id="KW-0687">Ribonucleoprotein</keyword>
<dbReference type="HAMAP" id="MF_00368">
    <property type="entry name" value="Ribosomal_bL12"/>
    <property type="match status" value="1"/>
</dbReference>
<dbReference type="Pfam" id="PF16320">
    <property type="entry name" value="Ribosomal_L12_N"/>
    <property type="match status" value="1"/>
</dbReference>
<dbReference type="CDD" id="cd00387">
    <property type="entry name" value="Ribosomal_L7_L12"/>
    <property type="match status" value="1"/>
</dbReference>
<proteinExistence type="inferred from homology"/>
<dbReference type="GO" id="GO:0003735">
    <property type="term" value="F:structural constituent of ribosome"/>
    <property type="evidence" value="ECO:0007669"/>
    <property type="project" value="InterPro"/>
</dbReference>
<dbReference type="InterPro" id="IPR013823">
    <property type="entry name" value="Ribosomal_bL12_C"/>
</dbReference>
<dbReference type="SUPFAM" id="SSF54736">
    <property type="entry name" value="ClpS-like"/>
    <property type="match status" value="1"/>
</dbReference>
<dbReference type="Proteomes" id="UP000558688">
    <property type="component" value="Unassembled WGS sequence"/>
</dbReference>
<keyword evidence="2" id="KW-0689">Ribosomal protein</keyword>
<feature type="region of interest" description="Disordered" evidence="4">
    <location>
        <begin position="1"/>
        <end position="21"/>
    </location>
</feature>
<dbReference type="EMBL" id="JAAFOW010002043">
    <property type="protein sequence ID" value="KAF5258277.1"/>
    <property type="molecule type" value="Genomic_DNA"/>
</dbReference>
<evidence type="ECO:0000259" key="5">
    <source>
        <dbReference type="Pfam" id="PF00542"/>
    </source>
</evidence>
<organism evidence="7 8">
    <name type="scientific">Fusarium oxysporum</name>
    <name type="common">Fusarium vascular wilt</name>
    <dbReference type="NCBI Taxonomy" id="5507"/>
    <lineage>
        <taxon>Eukaryota</taxon>
        <taxon>Fungi</taxon>
        <taxon>Dikarya</taxon>
        <taxon>Ascomycota</taxon>
        <taxon>Pezizomycotina</taxon>
        <taxon>Sordariomycetes</taxon>
        <taxon>Hypocreomycetidae</taxon>
        <taxon>Hypocreales</taxon>
        <taxon>Nectriaceae</taxon>
        <taxon>Fusarium</taxon>
        <taxon>Fusarium oxysporum species complex</taxon>
    </lineage>
</organism>
<dbReference type="AlphaFoldDB" id="A0A8H5EG30"/>
<evidence type="ECO:0000256" key="2">
    <source>
        <dbReference type="ARBA" id="ARBA00022980"/>
    </source>
</evidence>
<comment type="similarity">
    <text evidence="1">Belongs to the bacterial ribosomal protein bL12 family.</text>
</comment>
<comment type="caution">
    <text evidence="7">The sequence shown here is derived from an EMBL/GenBank/DDBJ whole genome shotgun (WGS) entry which is preliminary data.</text>
</comment>
<dbReference type="Gene3D" id="3.30.1390.10">
    <property type="match status" value="1"/>
</dbReference>
<feature type="domain" description="Large ribosomal subunit protein bL12 oligomerization" evidence="6">
    <location>
        <begin position="90"/>
        <end position="135"/>
    </location>
</feature>
<evidence type="ECO:0000256" key="4">
    <source>
        <dbReference type="SAM" id="MobiDB-lite"/>
    </source>
</evidence>
<dbReference type="InterPro" id="IPR036235">
    <property type="entry name" value="Ribosomal_bL12_oligo_N_sf"/>
</dbReference>
<evidence type="ECO:0000256" key="1">
    <source>
        <dbReference type="ARBA" id="ARBA00007197"/>
    </source>
</evidence>
<dbReference type="GO" id="GO:0005762">
    <property type="term" value="C:mitochondrial large ribosomal subunit"/>
    <property type="evidence" value="ECO:0007669"/>
    <property type="project" value="TreeGrafter"/>
</dbReference>
<dbReference type="GO" id="GO:0003729">
    <property type="term" value="F:mRNA binding"/>
    <property type="evidence" value="ECO:0007669"/>
    <property type="project" value="TreeGrafter"/>
</dbReference>